<evidence type="ECO:0000313" key="3">
    <source>
        <dbReference type="Proteomes" id="UP001526225"/>
    </source>
</evidence>
<dbReference type="EMBL" id="JAOZFE010000004">
    <property type="protein sequence ID" value="MCW0953398.1"/>
    <property type="molecule type" value="Genomic_DNA"/>
</dbReference>
<keyword evidence="3" id="KW-1185">Reference proteome</keyword>
<gene>
    <name evidence="2" type="ORF">OIT44_04840</name>
</gene>
<evidence type="ECO:0000313" key="2">
    <source>
        <dbReference type="EMBL" id="MCW0953398.1"/>
    </source>
</evidence>
<evidence type="ECO:0000256" key="1">
    <source>
        <dbReference type="SAM" id="Phobius"/>
    </source>
</evidence>
<keyword evidence="1" id="KW-0812">Transmembrane</keyword>
<comment type="caution">
    <text evidence="2">The sequence shown here is derived from an EMBL/GenBank/DDBJ whole genome shotgun (WGS) entry which is preliminary data.</text>
</comment>
<feature type="transmembrane region" description="Helical" evidence="1">
    <location>
        <begin position="98"/>
        <end position="115"/>
    </location>
</feature>
<dbReference type="Proteomes" id="UP001526225">
    <property type="component" value="Unassembled WGS sequence"/>
</dbReference>
<reference evidence="2 3" key="1">
    <citation type="submission" date="2022-10" db="EMBL/GenBank/DDBJ databases">
        <title>Weissella fermenti sp. nov., isolated from fermented cabbage.</title>
        <authorList>
            <person name="Lee J.K."/>
            <person name="Baek J.H."/>
            <person name="Choi D.G."/>
            <person name="Kim J.M."/>
            <person name="Jeon C.O."/>
        </authorList>
    </citation>
    <scope>NUCLEOTIDE SEQUENCE [LARGE SCALE GENOMIC DNA]</scope>
    <source>
        <strain evidence="2 3">KACC 18534</strain>
    </source>
</reference>
<dbReference type="RefSeq" id="WP_213408914.1">
    <property type="nucleotide sequence ID" value="NZ_CP074441.1"/>
</dbReference>
<feature type="transmembrane region" description="Helical" evidence="1">
    <location>
        <begin position="301"/>
        <end position="319"/>
    </location>
</feature>
<feature type="transmembrane region" description="Helical" evidence="1">
    <location>
        <begin position="121"/>
        <end position="143"/>
    </location>
</feature>
<accession>A0ABT3E656</accession>
<feature type="transmembrane region" description="Helical" evidence="1">
    <location>
        <begin position="370"/>
        <end position="388"/>
    </location>
</feature>
<proteinExistence type="predicted"/>
<feature type="transmembrane region" description="Helical" evidence="1">
    <location>
        <begin position="275"/>
        <end position="292"/>
    </location>
</feature>
<organism evidence="2 3">
    <name type="scientific">Weissella ceti</name>
    <dbReference type="NCBI Taxonomy" id="759620"/>
    <lineage>
        <taxon>Bacteria</taxon>
        <taxon>Bacillati</taxon>
        <taxon>Bacillota</taxon>
        <taxon>Bacilli</taxon>
        <taxon>Lactobacillales</taxon>
        <taxon>Lactobacillaceae</taxon>
        <taxon>Weissella</taxon>
    </lineage>
</organism>
<feature type="transmembrane region" description="Helical" evidence="1">
    <location>
        <begin position="179"/>
        <end position="206"/>
    </location>
</feature>
<feature type="transmembrane region" description="Helical" evidence="1">
    <location>
        <begin position="218"/>
        <end position="241"/>
    </location>
</feature>
<sequence>MSSWKKNLGIFLVFLLVSCFALLPFIYSKTGVLGTDAYFQYNRIYEAAMQIKEHNFSFLNLYTFQQAGRIVNQLYSPLIGYLLGGLLLLVGSWFKFQLLSFIVLFMVAGLSMYYAGQKLGFSTRLSVFLGMLYLSSHAIYPFITTGTFRSFGFAIVPLFIIPMVNLYKGNWSLKNMVGLGVLIGALAQIQLISVLFMLPVLIYPTLRGIIKSTDKLKHVGYLVVGAMTSIVLSLNVLVPFIELSRNNHLLRPTKMKLMDGVLNIMDPTNKLLPDQMITLCVVVGLVGLVVFWTKIQSTTKVILISGLGYVIVGSGVTPWHLIDAQMPALGSLLQMPMRIGYLGFAIIILGVVAMLVDVLKEPRNTEWIEVIAGCMAVLSMFVMMFSIFQPQINTYRSPDKTIKEALHIKSPNLLFPKSYNNIQAPRTAKDVERLLHSDELSEFIMTVDRTTPDYLPTRKQESHVNKFYRIYKERIIFVINKFAHKIDDNGKVKLSWEGKGNTEKEIPLFAYHRSEVTVNGHVVTANDLKTTDLGNLIIKEQLGQNEVSVEYKISMVSLVSIWVSISGWLILLGTMIFKAFKCK</sequence>
<protein>
    <submittedName>
        <fullName evidence="2">Uncharacterized protein</fullName>
    </submittedName>
</protein>
<keyword evidence="1" id="KW-0472">Membrane</keyword>
<keyword evidence="1" id="KW-1133">Transmembrane helix</keyword>
<feature type="transmembrane region" description="Helical" evidence="1">
    <location>
        <begin position="555"/>
        <end position="577"/>
    </location>
</feature>
<feature type="transmembrane region" description="Helical" evidence="1">
    <location>
        <begin position="339"/>
        <end position="358"/>
    </location>
</feature>
<name>A0ABT3E656_9LACO</name>
<feature type="transmembrane region" description="Helical" evidence="1">
    <location>
        <begin position="74"/>
        <end position="91"/>
    </location>
</feature>
<feature type="transmembrane region" description="Helical" evidence="1">
    <location>
        <begin position="150"/>
        <end position="167"/>
    </location>
</feature>
<dbReference type="PROSITE" id="PS51257">
    <property type="entry name" value="PROKAR_LIPOPROTEIN"/>
    <property type="match status" value="1"/>
</dbReference>